<feature type="transmembrane region" description="Helical" evidence="1">
    <location>
        <begin position="49"/>
        <end position="72"/>
    </location>
</feature>
<gene>
    <name evidence="2" type="ORF">B5J94_02575</name>
</gene>
<comment type="caution">
    <text evidence="2">The sequence shown here is derived from an EMBL/GenBank/DDBJ whole genome shotgun (WGS) entry which is preliminary data.</text>
</comment>
<dbReference type="RefSeq" id="WP_143821885.1">
    <property type="nucleotide sequence ID" value="NZ_MXAN01000012.1"/>
</dbReference>
<protein>
    <submittedName>
        <fullName evidence="2">Uncharacterized protein</fullName>
    </submittedName>
</protein>
<sequence length="135" mass="15360">MTNNKNKYPILRVMTLYPLLGGIIFCVISVLIMWLILLTNGVKFSLEYFYSYLMTFYFIGFILNLIISFIMVIFKMTNRKYSKIFGVGFLVCFLASFIFLHPNMNAGQAFLFVLGFGLLGGTSSAILAKFILPKS</sequence>
<feature type="transmembrane region" description="Helical" evidence="1">
    <location>
        <begin position="84"/>
        <end position="103"/>
    </location>
</feature>
<feature type="transmembrane region" description="Helical" evidence="1">
    <location>
        <begin position="109"/>
        <end position="132"/>
    </location>
</feature>
<evidence type="ECO:0000256" key="1">
    <source>
        <dbReference type="SAM" id="Phobius"/>
    </source>
</evidence>
<keyword evidence="1" id="KW-0472">Membrane</keyword>
<evidence type="ECO:0000313" key="3">
    <source>
        <dbReference type="Proteomes" id="UP000191025"/>
    </source>
</evidence>
<organism evidence="2 3">
    <name type="scientific">Moraxella lacunata</name>
    <dbReference type="NCBI Taxonomy" id="477"/>
    <lineage>
        <taxon>Bacteria</taxon>
        <taxon>Pseudomonadati</taxon>
        <taxon>Pseudomonadota</taxon>
        <taxon>Gammaproteobacteria</taxon>
        <taxon>Moraxellales</taxon>
        <taxon>Moraxellaceae</taxon>
        <taxon>Moraxella</taxon>
    </lineage>
</organism>
<proteinExistence type="predicted"/>
<dbReference type="Proteomes" id="UP000191025">
    <property type="component" value="Unassembled WGS sequence"/>
</dbReference>
<dbReference type="AlphaFoldDB" id="A0A1V4H197"/>
<keyword evidence="1" id="KW-0812">Transmembrane</keyword>
<name>A0A1V4H197_MORLA</name>
<keyword evidence="1" id="KW-1133">Transmembrane helix</keyword>
<feature type="transmembrane region" description="Helical" evidence="1">
    <location>
        <begin position="16"/>
        <end position="37"/>
    </location>
</feature>
<reference evidence="3" key="1">
    <citation type="submission" date="2017-03" db="EMBL/GenBank/DDBJ databases">
        <title>Draft genome sequence of Moraxella equi CCUG 4950T type strain.</title>
        <authorList>
            <person name="Salva-Serra F."/>
            <person name="Engstrom-Jakobsson H."/>
            <person name="Thorell K."/>
            <person name="Jaen-Luchoro D."/>
            <person name="Gonzales-Siles L."/>
            <person name="Karlsson R."/>
            <person name="Yazdan S."/>
            <person name="Boulund F."/>
            <person name="Johnning A."/>
            <person name="Engstrand L."/>
            <person name="Kristiansson E."/>
            <person name="Moore E."/>
        </authorList>
    </citation>
    <scope>NUCLEOTIDE SEQUENCE [LARGE SCALE GENOMIC DNA]</scope>
    <source>
        <strain evidence="3">CCUG 4441</strain>
    </source>
</reference>
<accession>A0A1V4H197</accession>
<evidence type="ECO:0000313" key="2">
    <source>
        <dbReference type="EMBL" id="OPH38692.1"/>
    </source>
</evidence>
<dbReference type="EMBL" id="MXAN01000012">
    <property type="protein sequence ID" value="OPH38692.1"/>
    <property type="molecule type" value="Genomic_DNA"/>
</dbReference>